<evidence type="ECO:0000313" key="2">
    <source>
        <dbReference type="Proteomes" id="UP000199296"/>
    </source>
</evidence>
<evidence type="ECO:0000313" key="1">
    <source>
        <dbReference type="EMBL" id="SDG43016.1"/>
    </source>
</evidence>
<dbReference type="AlphaFoldDB" id="A0A1G7U622"/>
<dbReference type="EMBL" id="FNCW01000001">
    <property type="protein sequence ID" value="SDG43016.1"/>
    <property type="molecule type" value="Genomic_DNA"/>
</dbReference>
<gene>
    <name evidence="1" type="ORF">SAMN04488027_101286</name>
</gene>
<reference evidence="1 2" key="1">
    <citation type="submission" date="2016-10" db="EMBL/GenBank/DDBJ databases">
        <authorList>
            <person name="de Groot N.N."/>
        </authorList>
    </citation>
    <scope>NUCLEOTIDE SEQUENCE [LARGE SCALE GENOMIC DNA]</scope>
    <source>
        <strain evidence="1 2">DSM 19803</strain>
    </source>
</reference>
<name>A0A1G7U622_9FLAO</name>
<organism evidence="1 2">
    <name type="scientific">Psychroflexus sediminis</name>
    <dbReference type="NCBI Taxonomy" id="470826"/>
    <lineage>
        <taxon>Bacteria</taxon>
        <taxon>Pseudomonadati</taxon>
        <taxon>Bacteroidota</taxon>
        <taxon>Flavobacteriia</taxon>
        <taxon>Flavobacteriales</taxon>
        <taxon>Flavobacteriaceae</taxon>
        <taxon>Psychroflexus</taxon>
    </lineage>
</organism>
<dbReference type="OrthoDB" id="1450587at2"/>
<keyword evidence="2" id="KW-1185">Reference proteome</keyword>
<dbReference type="STRING" id="470826.SAMN04488027_101286"/>
<accession>A0A1G7U622</accession>
<dbReference type="RefSeq" id="WP_093364652.1">
    <property type="nucleotide sequence ID" value="NZ_FNCW01000001.1"/>
</dbReference>
<proteinExistence type="predicted"/>
<sequence length="64" mass="7547">MDAETVYQVAKALPEEGQKLLYDMLKKDLYSYQQEKKKNRTVLTEEGAIEYLLNTVFNRISIHH</sequence>
<dbReference type="Proteomes" id="UP000199296">
    <property type="component" value="Unassembled WGS sequence"/>
</dbReference>
<protein>
    <submittedName>
        <fullName evidence="1">Uncharacterized protein</fullName>
    </submittedName>
</protein>